<dbReference type="GO" id="GO:0016491">
    <property type="term" value="F:oxidoreductase activity"/>
    <property type="evidence" value="ECO:0007669"/>
    <property type="project" value="InterPro"/>
</dbReference>
<dbReference type="NCBIfam" id="NF047509">
    <property type="entry name" value="Rv3131_FMN_oxido"/>
    <property type="match status" value="1"/>
</dbReference>
<reference evidence="2 3" key="1">
    <citation type="submission" date="2016-05" db="EMBL/GenBank/DDBJ databases">
        <title>Complete genome sequence of a phthalic acid esters degrading Mycobacterium sp. YC-RL4.</title>
        <authorList>
            <person name="Ren L."/>
            <person name="Fan S."/>
            <person name="Ruth N."/>
            <person name="Jia Y."/>
            <person name="Wang J."/>
            <person name="Qiao C."/>
        </authorList>
    </citation>
    <scope>NUCLEOTIDE SEQUENCE [LARGE SCALE GENOMIC DNA]</scope>
    <source>
        <strain evidence="2 3">YC-RL4</strain>
    </source>
</reference>
<dbReference type="KEGG" id="madi:A7U43_10440"/>
<dbReference type="Pfam" id="PF00881">
    <property type="entry name" value="Nitroreductase"/>
    <property type="match status" value="1"/>
</dbReference>
<accession>A0A172UKK3</accession>
<dbReference type="PANTHER" id="PTHR23026">
    <property type="entry name" value="NADPH NITROREDUCTASE"/>
    <property type="match status" value="1"/>
</dbReference>
<dbReference type="STRING" id="1682113.A7U43_10440"/>
<protein>
    <submittedName>
        <fullName evidence="2">NAD(P)H nitroreductase</fullName>
    </submittedName>
</protein>
<dbReference type="EMBL" id="CP015596">
    <property type="protein sequence ID" value="ANE79687.1"/>
    <property type="molecule type" value="Genomic_DNA"/>
</dbReference>
<gene>
    <name evidence="2" type="ORF">A7U43_10440</name>
</gene>
<dbReference type="AlphaFoldDB" id="A0A172UKK3"/>
<keyword evidence="3" id="KW-1185">Reference proteome</keyword>
<evidence type="ECO:0000313" key="2">
    <source>
        <dbReference type="EMBL" id="ANE79687.1"/>
    </source>
</evidence>
<dbReference type="InterPro" id="IPR029479">
    <property type="entry name" value="Nitroreductase"/>
</dbReference>
<dbReference type="RefSeq" id="WP_067994453.1">
    <property type="nucleotide sequence ID" value="NZ_CP015596.1"/>
</dbReference>
<dbReference type="PANTHER" id="PTHR23026:SF123">
    <property type="entry name" value="NAD(P)H NITROREDUCTASE RV3131-RELATED"/>
    <property type="match status" value="1"/>
</dbReference>
<organism evidence="2 3">
    <name type="scientific">Mycobacterium adipatum</name>
    <dbReference type="NCBI Taxonomy" id="1682113"/>
    <lineage>
        <taxon>Bacteria</taxon>
        <taxon>Bacillati</taxon>
        <taxon>Actinomycetota</taxon>
        <taxon>Actinomycetes</taxon>
        <taxon>Mycobacteriales</taxon>
        <taxon>Mycobacteriaceae</taxon>
        <taxon>Mycobacterium</taxon>
    </lineage>
</organism>
<dbReference type="Proteomes" id="UP000077143">
    <property type="component" value="Chromosome"/>
</dbReference>
<dbReference type="Gene3D" id="3.40.109.10">
    <property type="entry name" value="NADH Oxidase"/>
    <property type="match status" value="1"/>
</dbReference>
<sequence>MSAHHPDAETVQAALALAVRAPSIHNSQPWRWRVGPHSMHLYADPAMHLVHTDPDGRDLILSCGLVLDHCAVALAALGWQAKIHRFPNPADRDHLASIEYHRRSPAETDIALAAAIPNRRTDRRHFSGWPVPSGHLATMSARAARMGAVVRRVVTDSAFESILQQAETLHLDDKNYLSELAQWSGRHAATLGVPARNAPEPGLDGSAYRLFVGGELKQPSTEPPAADNGVVVALGTDGDDILAQLRAGEAASQLVLTATSLGLASCIGTEPLELTSTRDALRQHIFGASHFPQMLLRIGWAPVNAEPLSATPRRPLGDVVSWLGGTPFDPLR</sequence>
<proteinExistence type="predicted"/>
<name>A0A172UKK3_9MYCO</name>
<dbReference type="OrthoDB" id="8156917at2"/>
<feature type="domain" description="Nitroreductase" evidence="1">
    <location>
        <begin position="118"/>
        <end position="300"/>
    </location>
</feature>
<evidence type="ECO:0000313" key="3">
    <source>
        <dbReference type="Proteomes" id="UP000077143"/>
    </source>
</evidence>
<dbReference type="InterPro" id="IPR050627">
    <property type="entry name" value="Nitroreductase/BluB"/>
</dbReference>
<dbReference type="SUPFAM" id="SSF55469">
    <property type="entry name" value="FMN-dependent nitroreductase-like"/>
    <property type="match status" value="1"/>
</dbReference>
<dbReference type="InterPro" id="IPR000415">
    <property type="entry name" value="Nitroreductase-like"/>
</dbReference>
<evidence type="ECO:0000259" key="1">
    <source>
        <dbReference type="Pfam" id="PF00881"/>
    </source>
</evidence>